<dbReference type="AlphaFoldDB" id="A0A6J4M4S1"/>
<evidence type="ECO:0000256" key="1">
    <source>
        <dbReference type="SAM" id="MobiDB-lite"/>
    </source>
</evidence>
<accession>A0A6J4M4S1</accession>
<feature type="region of interest" description="Disordered" evidence="1">
    <location>
        <begin position="49"/>
        <end position="122"/>
    </location>
</feature>
<feature type="compositionally biased region" description="Polar residues" evidence="1">
    <location>
        <begin position="96"/>
        <end position="109"/>
    </location>
</feature>
<sequence length="122" mass="12450">MLPDAVEASKRLGQTGRSGEEDERGGADGVLECVAERCSAEAGTVRCEGASAGARTRPGLVGAAGRASFRRRTGNDSRPGGEAGPLADQSPPRTGPPQSGQSDMRQVSPPQLVHPLCATTVP</sequence>
<name>A0A6J4M4S1_9BACT</name>
<dbReference type="EMBL" id="CADCTV010000620">
    <property type="protein sequence ID" value="CAA9348075.1"/>
    <property type="molecule type" value="Genomic_DNA"/>
</dbReference>
<feature type="non-terminal residue" evidence="2">
    <location>
        <position position="122"/>
    </location>
</feature>
<proteinExistence type="predicted"/>
<gene>
    <name evidence="2" type="ORF">AVDCRST_MAG89-2969</name>
</gene>
<feature type="region of interest" description="Disordered" evidence="1">
    <location>
        <begin position="1"/>
        <end position="28"/>
    </location>
</feature>
<reference evidence="2" key="1">
    <citation type="submission" date="2020-02" db="EMBL/GenBank/DDBJ databases">
        <authorList>
            <person name="Meier V. D."/>
        </authorList>
    </citation>
    <scope>NUCLEOTIDE SEQUENCE</scope>
    <source>
        <strain evidence="2">AVDCRST_MAG89</strain>
    </source>
</reference>
<organism evidence="2">
    <name type="scientific">uncultured Gemmatimonadota bacterium</name>
    <dbReference type="NCBI Taxonomy" id="203437"/>
    <lineage>
        <taxon>Bacteria</taxon>
        <taxon>Pseudomonadati</taxon>
        <taxon>Gemmatimonadota</taxon>
        <taxon>environmental samples</taxon>
    </lineage>
</organism>
<evidence type="ECO:0000313" key="2">
    <source>
        <dbReference type="EMBL" id="CAA9348075.1"/>
    </source>
</evidence>
<protein>
    <submittedName>
        <fullName evidence="2">Uncharacterized protein</fullName>
    </submittedName>
</protein>